<organism evidence="2 3">
    <name type="scientific">Cannabis sativa</name>
    <name type="common">Hemp</name>
    <name type="synonym">Marijuana</name>
    <dbReference type="NCBI Taxonomy" id="3483"/>
    <lineage>
        <taxon>Eukaryota</taxon>
        <taxon>Viridiplantae</taxon>
        <taxon>Streptophyta</taxon>
        <taxon>Embryophyta</taxon>
        <taxon>Tracheophyta</taxon>
        <taxon>Spermatophyta</taxon>
        <taxon>Magnoliopsida</taxon>
        <taxon>eudicotyledons</taxon>
        <taxon>Gunneridae</taxon>
        <taxon>Pentapetalae</taxon>
        <taxon>rosids</taxon>
        <taxon>fabids</taxon>
        <taxon>Rosales</taxon>
        <taxon>Cannabaceae</taxon>
        <taxon>Cannabis</taxon>
    </lineage>
</organism>
<keyword evidence="1" id="KW-0812">Transmembrane</keyword>
<evidence type="ECO:0000256" key="1">
    <source>
        <dbReference type="SAM" id="Phobius"/>
    </source>
</evidence>
<name>A0A7J6E883_CANSA</name>
<proteinExistence type="predicted"/>
<reference evidence="2 3" key="1">
    <citation type="journal article" date="2020" name="bioRxiv">
        <title>Sequence and annotation of 42 cannabis genomes reveals extensive copy number variation in cannabinoid synthesis and pathogen resistance genes.</title>
        <authorList>
            <person name="Mckernan K.J."/>
            <person name="Helbert Y."/>
            <person name="Kane L.T."/>
            <person name="Ebling H."/>
            <person name="Zhang L."/>
            <person name="Liu B."/>
            <person name="Eaton Z."/>
            <person name="Mclaughlin S."/>
            <person name="Kingan S."/>
            <person name="Baybayan P."/>
            <person name="Concepcion G."/>
            <person name="Jordan M."/>
            <person name="Riva A."/>
            <person name="Barbazuk W."/>
            <person name="Harkins T."/>
        </authorList>
    </citation>
    <scope>NUCLEOTIDE SEQUENCE [LARGE SCALE GENOMIC DNA]</scope>
    <source>
        <strain evidence="3">cv. Jamaican Lion 4</strain>
        <tissue evidence="2">Leaf</tissue>
    </source>
</reference>
<dbReference type="Proteomes" id="UP000525078">
    <property type="component" value="Unassembled WGS sequence"/>
</dbReference>
<feature type="transmembrane region" description="Helical" evidence="1">
    <location>
        <begin position="104"/>
        <end position="127"/>
    </location>
</feature>
<comment type="caution">
    <text evidence="2">The sequence shown here is derived from an EMBL/GenBank/DDBJ whole genome shotgun (WGS) entry which is preliminary data.</text>
</comment>
<accession>A0A7J6E883</accession>
<keyword evidence="1" id="KW-0472">Membrane</keyword>
<keyword evidence="1" id="KW-1133">Transmembrane helix</keyword>
<dbReference type="PANTHER" id="PTHR36322:SF3">
    <property type="entry name" value="TRANSMEMBRANE PROTEIN"/>
    <property type="match status" value="1"/>
</dbReference>
<dbReference type="PANTHER" id="PTHR36322">
    <property type="entry name" value="TRANSMEMBRANE PROTEIN"/>
    <property type="match status" value="1"/>
</dbReference>
<sequence length="252" mass="28026">MKLLTDNSLKFYNELRKSQAGVTDSALCITTTEEITIQSVENQSSEQPIQEQIKTGEELVLQIHNEPFNQLSKPKLSSSSIIQDHHNQPSDDLRRSLSHPTAHILLLSPIMLASVSAAATSISSWLHSRRIRYLFLLLCSPILLPFLCASFPFLCAAELCLRICSRRRNRRKIADELEEDDRLRRCEEGCCGGYGPGEGEGVGLLQRYLEDQLVLVGSMYDCGDDGEIEDGLDSDFYAHPGVGEGCTVPLLN</sequence>
<gene>
    <name evidence="2" type="ORF">F8388_022233</name>
</gene>
<evidence type="ECO:0000313" key="3">
    <source>
        <dbReference type="Proteomes" id="UP000525078"/>
    </source>
</evidence>
<dbReference type="AlphaFoldDB" id="A0A7J6E883"/>
<evidence type="ECO:0000313" key="2">
    <source>
        <dbReference type="EMBL" id="KAF4354511.1"/>
    </source>
</evidence>
<feature type="transmembrane region" description="Helical" evidence="1">
    <location>
        <begin position="133"/>
        <end position="161"/>
    </location>
</feature>
<protein>
    <submittedName>
        <fullName evidence="2">Uncharacterized protein</fullName>
    </submittedName>
</protein>
<dbReference type="EMBL" id="JAATIP010000279">
    <property type="protein sequence ID" value="KAF4354511.1"/>
    <property type="molecule type" value="Genomic_DNA"/>
</dbReference>